<keyword evidence="7" id="KW-1185">Reference proteome</keyword>
<dbReference type="GeneTree" id="ENSGT00940000156639"/>
<evidence type="ECO:0000256" key="3">
    <source>
        <dbReference type="PROSITE-ProRule" id="PRU00781"/>
    </source>
</evidence>
<evidence type="ECO:0000259" key="5">
    <source>
        <dbReference type="PROSITE" id="PS51455"/>
    </source>
</evidence>
<comment type="subcellular location">
    <subcellularLocation>
        <location evidence="1">Cytoplasm</location>
    </subcellularLocation>
</comment>
<feature type="domain" description="PIPK" evidence="5">
    <location>
        <begin position="25"/>
        <end position="389"/>
    </location>
</feature>
<dbReference type="InterPro" id="IPR023610">
    <property type="entry name" value="PInositol-4/5-P-5/4-kinase"/>
</dbReference>
<accession>A0A7N8WWI1</accession>
<dbReference type="Pfam" id="PF01504">
    <property type="entry name" value="PIP5K"/>
    <property type="match status" value="1"/>
</dbReference>
<dbReference type="GO" id="GO:0046854">
    <property type="term" value="P:phosphatidylinositol phosphate biosynthetic process"/>
    <property type="evidence" value="ECO:0007669"/>
    <property type="project" value="TreeGrafter"/>
</dbReference>
<keyword evidence="3" id="KW-0067">ATP-binding</keyword>
<name>A0A7N8WWI1_9TELE</name>
<reference evidence="6" key="1">
    <citation type="submission" date="2025-08" db="UniProtKB">
        <authorList>
            <consortium name="Ensembl"/>
        </authorList>
    </citation>
    <scope>IDENTIFICATION</scope>
</reference>
<dbReference type="Gene3D" id="3.30.800.10">
    <property type="entry name" value="Phosphatidylinositol Phosphate Kinase II Beta"/>
    <property type="match status" value="1"/>
</dbReference>
<keyword evidence="3" id="KW-0808">Transferase</keyword>
<dbReference type="SMART" id="SM00330">
    <property type="entry name" value="PIPKc"/>
    <property type="match status" value="1"/>
</dbReference>
<dbReference type="Gene3D" id="3.30.810.10">
    <property type="entry name" value="2-Layer Sandwich"/>
    <property type="match status" value="1"/>
</dbReference>
<keyword evidence="3" id="KW-0547">Nucleotide-binding</keyword>
<dbReference type="SUPFAM" id="SSF56104">
    <property type="entry name" value="SAICAR synthase-like"/>
    <property type="match status" value="1"/>
</dbReference>
<dbReference type="GO" id="GO:0005524">
    <property type="term" value="F:ATP binding"/>
    <property type="evidence" value="ECO:0007669"/>
    <property type="project" value="UniProtKB-UniRule"/>
</dbReference>
<evidence type="ECO:0000256" key="4">
    <source>
        <dbReference type="SAM" id="MobiDB-lite"/>
    </source>
</evidence>
<feature type="compositionally biased region" description="Polar residues" evidence="4">
    <location>
        <begin position="406"/>
        <end position="422"/>
    </location>
</feature>
<feature type="region of interest" description="Disordered" evidence="4">
    <location>
        <begin position="401"/>
        <end position="449"/>
    </location>
</feature>
<dbReference type="InterPro" id="IPR027484">
    <property type="entry name" value="PInositol-4-P-5-kinase_N"/>
</dbReference>
<dbReference type="GO" id="GO:0016308">
    <property type="term" value="F:1-phosphatidylinositol-4-phosphate 5-kinase activity"/>
    <property type="evidence" value="ECO:0007669"/>
    <property type="project" value="TreeGrafter"/>
</dbReference>
<evidence type="ECO:0000256" key="2">
    <source>
        <dbReference type="ARBA" id="ARBA00022490"/>
    </source>
</evidence>
<sequence length="449" mass="50960">MSTTTENGIGGSWSTSREKTYKKTTSSALKGAIQLGIGYTVGNLTSKPDRDVLMQDFYVVESVFLPSEGSNLTPAHHYPDFRFKTYAPLAFRYFRDLFGIKPDDYLYSLVNEPLIELANPGASGSLFYLTSDDEFIIKTVQHKEAKFLQRLLPGYYMNLNQNPRTLLPKFYGLYCIQSGGINIRLVVMNNVLPRSVKMHYKYDLKGSTYKRRASRKEREKGCPTYKDLDFQDMHEEGLYFDAETYNNLMKTLQRDCRVLESFKIMDYSLLLGVHVLDQSHREGGEQGQAGGDGRRPVCQRVLYSTAMESIQGDGKAAEVLTTDDTMGGIPAKTHKDEKLLIFLGLIDILQSYRYKSALILFIHNTGDSVSVHRPGFYASRFLKFMNTRVFRKTQPIRYSPSKRTRNSIQALKSSSQEILSSQADERNKEDRRDRLGGARSLASLDGQGT</sequence>
<dbReference type="InterPro" id="IPR027483">
    <property type="entry name" value="PInositol-4-P-4/5-kinase_C_sf"/>
</dbReference>
<dbReference type="Proteomes" id="UP000261640">
    <property type="component" value="Unplaced"/>
</dbReference>
<dbReference type="AlphaFoldDB" id="A0A7N8WWI1"/>
<dbReference type="InterPro" id="IPR002498">
    <property type="entry name" value="PInositol-4-P-4/5-kinase_core"/>
</dbReference>
<keyword evidence="2" id="KW-0963">Cytoplasm</keyword>
<evidence type="ECO:0000313" key="7">
    <source>
        <dbReference type="Proteomes" id="UP000261640"/>
    </source>
</evidence>
<evidence type="ECO:0000313" key="6">
    <source>
        <dbReference type="Ensembl" id="ENSMAMP00000041607.1"/>
    </source>
</evidence>
<reference evidence="6" key="2">
    <citation type="submission" date="2025-09" db="UniProtKB">
        <authorList>
            <consortium name="Ensembl"/>
        </authorList>
    </citation>
    <scope>IDENTIFICATION</scope>
</reference>
<keyword evidence="3" id="KW-0418">Kinase</keyword>
<dbReference type="GO" id="GO:0005886">
    <property type="term" value="C:plasma membrane"/>
    <property type="evidence" value="ECO:0007669"/>
    <property type="project" value="TreeGrafter"/>
</dbReference>
<dbReference type="FunFam" id="3.30.800.10:FF:000001">
    <property type="entry name" value="phosphatidylinositol 4-phosphate 5-kinase type-1 gamma"/>
    <property type="match status" value="1"/>
</dbReference>
<evidence type="ECO:0000256" key="1">
    <source>
        <dbReference type="ARBA" id="ARBA00004496"/>
    </source>
</evidence>
<dbReference type="PANTHER" id="PTHR23086">
    <property type="entry name" value="PHOSPHATIDYLINOSITOL-4-PHOSPHATE 5-KINASE"/>
    <property type="match status" value="1"/>
</dbReference>
<organism evidence="6 7">
    <name type="scientific">Mastacembelus armatus</name>
    <name type="common">zig-zag eel</name>
    <dbReference type="NCBI Taxonomy" id="205130"/>
    <lineage>
        <taxon>Eukaryota</taxon>
        <taxon>Metazoa</taxon>
        <taxon>Chordata</taxon>
        <taxon>Craniata</taxon>
        <taxon>Vertebrata</taxon>
        <taxon>Euteleostomi</taxon>
        <taxon>Actinopterygii</taxon>
        <taxon>Neopterygii</taxon>
        <taxon>Teleostei</taxon>
        <taxon>Neoteleostei</taxon>
        <taxon>Acanthomorphata</taxon>
        <taxon>Anabantaria</taxon>
        <taxon>Synbranchiformes</taxon>
        <taxon>Mastacembelidae</taxon>
        <taxon>Mastacembelus</taxon>
    </lineage>
</organism>
<feature type="compositionally biased region" description="Basic and acidic residues" evidence="4">
    <location>
        <begin position="423"/>
        <end position="436"/>
    </location>
</feature>
<proteinExistence type="predicted"/>
<protein>
    <submittedName>
        <fullName evidence="6">Phosphatidylinositol-4-phosphate 5-kinase, type I, beta b</fullName>
    </submittedName>
</protein>
<dbReference type="GO" id="GO:0005737">
    <property type="term" value="C:cytoplasm"/>
    <property type="evidence" value="ECO:0007669"/>
    <property type="project" value="UniProtKB-SubCell"/>
</dbReference>
<dbReference type="PANTHER" id="PTHR23086:SF34">
    <property type="entry name" value="PHOSPHATIDYLINOSITOL 4-PHOSPHATE 5-KINASE TYPE-1 BETA"/>
    <property type="match status" value="1"/>
</dbReference>
<dbReference type="Ensembl" id="ENSMAMT00000059448.1">
    <property type="protein sequence ID" value="ENSMAMP00000041607.1"/>
    <property type="gene ID" value="ENSMAMG00000012414.2"/>
</dbReference>
<dbReference type="PROSITE" id="PS51455">
    <property type="entry name" value="PIPK"/>
    <property type="match status" value="1"/>
</dbReference>